<proteinExistence type="predicted"/>
<evidence type="ECO:0000256" key="3">
    <source>
        <dbReference type="ARBA" id="ARBA00023163"/>
    </source>
</evidence>
<dbReference type="GO" id="GO:0045892">
    <property type="term" value="P:negative regulation of DNA-templated transcription"/>
    <property type="evidence" value="ECO:0007669"/>
    <property type="project" value="InterPro"/>
</dbReference>
<evidence type="ECO:0000313" key="7">
    <source>
        <dbReference type="Proteomes" id="UP000306888"/>
    </source>
</evidence>
<evidence type="ECO:0000256" key="2">
    <source>
        <dbReference type="ARBA" id="ARBA00023125"/>
    </source>
</evidence>
<dbReference type="OrthoDB" id="9808476at2"/>
<keyword evidence="3" id="KW-0804">Transcription</keyword>
<organism evidence="6 7">
    <name type="scientific">Clostridium sartagoforme</name>
    <dbReference type="NCBI Taxonomy" id="84031"/>
    <lineage>
        <taxon>Bacteria</taxon>
        <taxon>Bacillati</taxon>
        <taxon>Bacillota</taxon>
        <taxon>Clostridia</taxon>
        <taxon>Eubacteriales</taxon>
        <taxon>Clostridiaceae</taxon>
        <taxon>Clostridium</taxon>
    </lineage>
</organism>
<comment type="caution">
    <text evidence="6">The sequence shown here is derived from an EMBL/GenBank/DDBJ whole genome shotgun (WGS) entry which is preliminary data.</text>
</comment>
<dbReference type="RefSeq" id="WP_136007451.1">
    <property type="nucleotide sequence ID" value="NZ_SRYR01000006.1"/>
</dbReference>
<accession>A0A4S2DHW6</accession>
<evidence type="ECO:0000256" key="4">
    <source>
        <dbReference type="PROSITE-ProRule" id="PRU00335"/>
    </source>
</evidence>
<evidence type="ECO:0000256" key="1">
    <source>
        <dbReference type="ARBA" id="ARBA00023015"/>
    </source>
</evidence>
<feature type="domain" description="HTH tetR-type" evidence="5">
    <location>
        <begin position="4"/>
        <end position="64"/>
    </location>
</feature>
<dbReference type="Proteomes" id="UP000306888">
    <property type="component" value="Unassembled WGS sequence"/>
</dbReference>
<dbReference type="GO" id="GO:0046677">
    <property type="term" value="P:response to antibiotic"/>
    <property type="evidence" value="ECO:0007669"/>
    <property type="project" value="InterPro"/>
</dbReference>
<dbReference type="InterPro" id="IPR009057">
    <property type="entry name" value="Homeodomain-like_sf"/>
</dbReference>
<dbReference type="AlphaFoldDB" id="A0A4S2DHW6"/>
<dbReference type="GO" id="GO:0003677">
    <property type="term" value="F:DNA binding"/>
    <property type="evidence" value="ECO:0007669"/>
    <property type="project" value="UniProtKB-UniRule"/>
</dbReference>
<dbReference type="SUPFAM" id="SSF48498">
    <property type="entry name" value="Tetracyclin repressor-like, C-terminal domain"/>
    <property type="match status" value="1"/>
</dbReference>
<dbReference type="Pfam" id="PF13305">
    <property type="entry name" value="TetR_C_33"/>
    <property type="match status" value="1"/>
</dbReference>
<dbReference type="Gene3D" id="1.10.10.60">
    <property type="entry name" value="Homeodomain-like"/>
    <property type="match status" value="1"/>
</dbReference>
<reference evidence="6 7" key="1">
    <citation type="submission" date="2019-04" db="EMBL/GenBank/DDBJ databases">
        <title>Microbes associate with the intestines of laboratory mice.</title>
        <authorList>
            <person name="Navarre W."/>
            <person name="Wong E."/>
            <person name="Huang K."/>
            <person name="Tropini C."/>
            <person name="Ng K."/>
            <person name="Yu B."/>
        </authorList>
    </citation>
    <scope>NUCLEOTIDE SEQUENCE [LARGE SCALE GENOMIC DNA]</scope>
    <source>
        <strain evidence="6 7">NM50_B9-20</strain>
    </source>
</reference>
<dbReference type="EMBL" id="SRYR01000006">
    <property type="protein sequence ID" value="TGY41709.1"/>
    <property type="molecule type" value="Genomic_DNA"/>
</dbReference>
<keyword evidence="1" id="KW-0805">Transcription regulation</keyword>
<sequence length="189" mass="21640">MKKRITRDIIIQTTISIANEKGLKNITLKDIADALEIKTPSLYNHLKGIDDLYNILANYGLNKLKECLMEATIGLSGKDALISMSNEYRKFSRDYPPLYESTQLVSTFTDVNIEKLSTDIINIISKVISIYNYSQEENIHIIRTLRSYLHGFINFEQNKLFEMSTSIDKSFTAGLELITNGIEDKYKNI</sequence>
<name>A0A4S2DHW6_9CLOT</name>
<evidence type="ECO:0000313" key="6">
    <source>
        <dbReference type="EMBL" id="TGY41709.1"/>
    </source>
</evidence>
<evidence type="ECO:0000259" key="5">
    <source>
        <dbReference type="PROSITE" id="PS50977"/>
    </source>
</evidence>
<feature type="DNA-binding region" description="H-T-H motif" evidence="4">
    <location>
        <begin position="27"/>
        <end position="46"/>
    </location>
</feature>
<dbReference type="InterPro" id="IPR036271">
    <property type="entry name" value="Tet_transcr_reg_TetR-rel_C_sf"/>
</dbReference>
<gene>
    <name evidence="6" type="ORF">E5347_11910</name>
</gene>
<keyword evidence="7" id="KW-1185">Reference proteome</keyword>
<dbReference type="InterPro" id="IPR003012">
    <property type="entry name" value="Tet_transcr_reg_TetR"/>
</dbReference>
<dbReference type="InterPro" id="IPR001647">
    <property type="entry name" value="HTH_TetR"/>
</dbReference>
<keyword evidence="2 4" id="KW-0238">DNA-binding</keyword>
<dbReference type="SUPFAM" id="SSF46689">
    <property type="entry name" value="Homeodomain-like"/>
    <property type="match status" value="1"/>
</dbReference>
<dbReference type="Gene3D" id="1.10.357.10">
    <property type="entry name" value="Tetracycline Repressor, domain 2"/>
    <property type="match status" value="1"/>
</dbReference>
<dbReference type="PROSITE" id="PS50977">
    <property type="entry name" value="HTH_TETR_2"/>
    <property type="match status" value="1"/>
</dbReference>
<dbReference type="InterPro" id="IPR025996">
    <property type="entry name" value="MT1864/Rv1816-like_C"/>
</dbReference>
<protein>
    <submittedName>
        <fullName evidence="6">TetR/AcrR family transcriptional regulator</fullName>
    </submittedName>
</protein>
<dbReference type="PRINTS" id="PR00400">
    <property type="entry name" value="TETREPRESSOR"/>
</dbReference>